<name>A0ABP7LKM8_9SPHN</name>
<dbReference type="SUPFAM" id="SSF63829">
    <property type="entry name" value="Calcium-dependent phosphotriesterase"/>
    <property type="match status" value="1"/>
</dbReference>
<accession>A0ABP7LKM8</accession>
<evidence type="ECO:0000313" key="2">
    <source>
        <dbReference type="Proteomes" id="UP001500827"/>
    </source>
</evidence>
<proteinExistence type="predicted"/>
<evidence type="ECO:0000313" key="1">
    <source>
        <dbReference type="EMBL" id="GAA3903758.1"/>
    </source>
</evidence>
<keyword evidence="2" id="KW-1185">Reference proteome</keyword>
<reference evidence="2" key="1">
    <citation type="journal article" date="2019" name="Int. J. Syst. Evol. Microbiol.">
        <title>The Global Catalogue of Microorganisms (GCM) 10K type strain sequencing project: providing services to taxonomists for standard genome sequencing and annotation.</title>
        <authorList>
            <consortium name="The Broad Institute Genomics Platform"/>
            <consortium name="The Broad Institute Genome Sequencing Center for Infectious Disease"/>
            <person name="Wu L."/>
            <person name="Ma J."/>
        </authorList>
    </citation>
    <scope>NUCLEOTIDE SEQUENCE [LARGE SCALE GENOMIC DNA]</scope>
    <source>
        <strain evidence="2">JCM 17543</strain>
    </source>
</reference>
<protein>
    <recommendedName>
        <fullName evidence="3">Methanethiol oxidase</fullName>
    </recommendedName>
</protein>
<evidence type="ECO:0008006" key="3">
    <source>
        <dbReference type="Google" id="ProtNLM"/>
    </source>
</evidence>
<sequence length="441" mass="47779">MFSRCRMGLLALLILVASVSPLGRAGVASVLGPSAFLLAFVGDTDEADQDFLATLDLRRGSTTLGKVIATTPIGTKGSMPHHMEYWLPPSGRLLFANSHHHEDILLLDIHDPLHVAIEKRIRPPAPLRFPHDFYRLPNGNVLVGFLRSEGPSPRAGDKTFPGGPGGIAEYDASGRLLRRASAAADTREPVRVYALTMLPKIDRIVTTSAAMMEESAADVVQVWRYSDFKLLHTIPVPPGVNRDGSVALTAAHAPFALRALANGNVLVSTYGCGLNLLTGVTSSTPQIRNVYTFDADEPKGPGEYRGACAVPLILRDKLWLMPVGGRSTLVTLDISDLSHPRERSRLLLPHGFAPHWLARDPASDRLVLCAHNGGQQGFFILKIDERTGHTSFDDSVHVAGSSAGYIDLTSQRWPHGRTGPGWAHSALFLPAEYKPETASLR</sequence>
<comment type="caution">
    <text evidence="1">The sequence shown here is derived from an EMBL/GenBank/DDBJ whole genome shotgun (WGS) entry which is preliminary data.</text>
</comment>
<organism evidence="1 2">
    <name type="scientific">Sphingomonas limnosediminicola</name>
    <dbReference type="NCBI Taxonomy" id="940133"/>
    <lineage>
        <taxon>Bacteria</taxon>
        <taxon>Pseudomonadati</taxon>
        <taxon>Pseudomonadota</taxon>
        <taxon>Alphaproteobacteria</taxon>
        <taxon>Sphingomonadales</taxon>
        <taxon>Sphingomonadaceae</taxon>
        <taxon>Sphingomonas</taxon>
    </lineage>
</organism>
<dbReference type="EMBL" id="BAABBM010000001">
    <property type="protein sequence ID" value="GAA3903758.1"/>
    <property type="molecule type" value="Genomic_DNA"/>
</dbReference>
<dbReference type="Proteomes" id="UP001500827">
    <property type="component" value="Unassembled WGS sequence"/>
</dbReference>
<gene>
    <name evidence="1" type="ORF">GCM10022276_23030</name>
</gene>